<dbReference type="AlphaFoldDB" id="A0A8J6BUG5"/>
<organism evidence="4 5">
    <name type="scientific">Zizania palustris</name>
    <name type="common">Northern wild rice</name>
    <dbReference type="NCBI Taxonomy" id="103762"/>
    <lineage>
        <taxon>Eukaryota</taxon>
        <taxon>Viridiplantae</taxon>
        <taxon>Streptophyta</taxon>
        <taxon>Embryophyta</taxon>
        <taxon>Tracheophyta</taxon>
        <taxon>Spermatophyta</taxon>
        <taxon>Magnoliopsida</taxon>
        <taxon>Liliopsida</taxon>
        <taxon>Poales</taxon>
        <taxon>Poaceae</taxon>
        <taxon>BOP clade</taxon>
        <taxon>Oryzoideae</taxon>
        <taxon>Oryzeae</taxon>
        <taxon>Zizaniinae</taxon>
        <taxon>Zizania</taxon>
    </lineage>
</organism>
<gene>
    <name evidence="4" type="ORF">GUJ93_ZPchr0012g19111</name>
</gene>
<keyword evidence="5" id="KW-1185">Reference proteome</keyword>
<feature type="domain" description="SS18 N-terminal" evidence="3">
    <location>
        <begin position="69"/>
        <end position="115"/>
    </location>
</feature>
<name>A0A8J6BUG5_ZIZPA</name>
<evidence type="ECO:0000313" key="4">
    <source>
        <dbReference type="EMBL" id="KAG8093250.1"/>
    </source>
</evidence>
<evidence type="ECO:0000313" key="5">
    <source>
        <dbReference type="Proteomes" id="UP000729402"/>
    </source>
</evidence>
<comment type="caution">
    <text evidence="4">The sequence shown here is derived from an EMBL/GenBank/DDBJ whole genome shotgun (WGS) entry which is preliminary data.</text>
</comment>
<evidence type="ECO:0000259" key="3">
    <source>
        <dbReference type="Pfam" id="PF05030"/>
    </source>
</evidence>
<dbReference type="Pfam" id="PF05030">
    <property type="entry name" value="SSXT"/>
    <property type="match status" value="1"/>
</dbReference>
<reference evidence="4" key="2">
    <citation type="submission" date="2021-02" db="EMBL/GenBank/DDBJ databases">
        <authorList>
            <person name="Kimball J.A."/>
            <person name="Haas M.W."/>
            <person name="Macchietto M."/>
            <person name="Kono T."/>
            <person name="Duquette J."/>
            <person name="Shao M."/>
        </authorList>
    </citation>
    <scope>NUCLEOTIDE SEQUENCE</scope>
    <source>
        <tissue evidence="4">Fresh leaf tissue</tissue>
    </source>
</reference>
<feature type="compositionally biased region" description="Gly residues" evidence="2">
    <location>
        <begin position="230"/>
        <end position="240"/>
    </location>
</feature>
<dbReference type="Proteomes" id="UP000729402">
    <property type="component" value="Unassembled WGS sequence"/>
</dbReference>
<dbReference type="OrthoDB" id="10265171at2759"/>
<dbReference type="InterPro" id="IPR007726">
    <property type="entry name" value="SS18_N"/>
</dbReference>
<accession>A0A8J6BUG5</accession>
<feature type="region of interest" description="Disordered" evidence="2">
    <location>
        <begin position="178"/>
        <end position="240"/>
    </location>
</feature>
<comment type="similarity">
    <text evidence="1">Belongs to the SS18 family.</text>
</comment>
<evidence type="ECO:0000256" key="1">
    <source>
        <dbReference type="ARBA" id="ARBA00007945"/>
    </source>
</evidence>
<reference evidence="4" key="1">
    <citation type="journal article" date="2021" name="bioRxiv">
        <title>Whole Genome Assembly and Annotation of Northern Wild Rice, Zizania palustris L., Supports a Whole Genome Duplication in the Zizania Genus.</title>
        <authorList>
            <person name="Haas M."/>
            <person name="Kono T."/>
            <person name="Macchietto M."/>
            <person name="Millas R."/>
            <person name="McGilp L."/>
            <person name="Shao M."/>
            <person name="Duquette J."/>
            <person name="Hirsch C.N."/>
            <person name="Kimball J."/>
        </authorList>
    </citation>
    <scope>NUCLEOTIDE SEQUENCE</scope>
    <source>
        <tissue evidence="4">Fresh leaf tissue</tissue>
    </source>
</reference>
<evidence type="ECO:0000256" key="2">
    <source>
        <dbReference type="SAM" id="MobiDB-lite"/>
    </source>
</evidence>
<dbReference type="EMBL" id="JAAALK010000080">
    <property type="protein sequence ID" value="KAG8093250.1"/>
    <property type="molecule type" value="Genomic_DNA"/>
</dbReference>
<sequence length="240" mass="25710">MQQPMPMPAQAPSMTPAAGITTEQIQKFQSSLLALTPNQLGSLLTAPGYDHGANHDCLLVYLVTSEQHLDENKRLILAILENQNLGKLAECSQYQAQLQKNLLYLAAIADTQPQTSVNHPQMVPPGASPGVGGHYMSQVPMFPPRTPLTPQQMQEQQLQQQQAQLLPFAGQMMMRPGAVNGMPQPQPHHFEMPRGANPQAAASTAGRQDAGGATSEPSGTDSHRSTGAENEGGGDLADKY</sequence>
<protein>
    <recommendedName>
        <fullName evidence="3">SS18 N-terminal domain-containing protein</fullName>
    </recommendedName>
</protein>
<proteinExistence type="inferred from homology"/>